<organism evidence="5 6">
    <name type="scientific">Clostridium gelidum</name>
    <dbReference type="NCBI Taxonomy" id="704125"/>
    <lineage>
        <taxon>Bacteria</taxon>
        <taxon>Bacillati</taxon>
        <taxon>Bacillota</taxon>
        <taxon>Clostridia</taxon>
        <taxon>Eubacteriales</taxon>
        <taxon>Clostridiaceae</taxon>
        <taxon>Clostridium</taxon>
    </lineage>
</organism>
<dbReference type="PANTHER" id="PTHR42939:SF1">
    <property type="entry name" value="ABC TRANSPORTER ATP-BINDING PROTEIN ALBC-RELATED"/>
    <property type="match status" value="1"/>
</dbReference>
<evidence type="ECO:0000259" key="4">
    <source>
        <dbReference type="PROSITE" id="PS50893"/>
    </source>
</evidence>
<keyword evidence="3 5" id="KW-0067">ATP-binding</keyword>
<dbReference type="RefSeq" id="WP_224037937.1">
    <property type="nucleotide sequence ID" value="NZ_AP024849.1"/>
</dbReference>
<evidence type="ECO:0000313" key="5">
    <source>
        <dbReference type="EMBL" id="BCZ46462.1"/>
    </source>
</evidence>
<dbReference type="Gene3D" id="3.40.50.300">
    <property type="entry name" value="P-loop containing nucleotide triphosphate hydrolases"/>
    <property type="match status" value="1"/>
</dbReference>
<dbReference type="PROSITE" id="PS50893">
    <property type="entry name" value="ABC_TRANSPORTER_2"/>
    <property type="match status" value="1"/>
</dbReference>
<dbReference type="InterPro" id="IPR027417">
    <property type="entry name" value="P-loop_NTPase"/>
</dbReference>
<evidence type="ECO:0000256" key="3">
    <source>
        <dbReference type="ARBA" id="ARBA00022840"/>
    </source>
</evidence>
<name>A0ABM7T564_9CLOT</name>
<feature type="domain" description="ABC transporter" evidence="4">
    <location>
        <begin position="6"/>
        <end position="223"/>
    </location>
</feature>
<evidence type="ECO:0000313" key="6">
    <source>
        <dbReference type="Proteomes" id="UP000824633"/>
    </source>
</evidence>
<dbReference type="PANTHER" id="PTHR42939">
    <property type="entry name" value="ABC TRANSPORTER ATP-BINDING PROTEIN ALBC-RELATED"/>
    <property type="match status" value="1"/>
</dbReference>
<dbReference type="InterPro" id="IPR003593">
    <property type="entry name" value="AAA+_ATPase"/>
</dbReference>
<proteinExistence type="predicted"/>
<evidence type="ECO:0000256" key="1">
    <source>
        <dbReference type="ARBA" id="ARBA00022448"/>
    </source>
</evidence>
<protein>
    <submittedName>
        <fullName evidence="5">ABC transporter ATP-binding protein</fullName>
    </submittedName>
</protein>
<evidence type="ECO:0000256" key="2">
    <source>
        <dbReference type="ARBA" id="ARBA00022741"/>
    </source>
</evidence>
<keyword evidence="2" id="KW-0547">Nucleotide-binding</keyword>
<accession>A0ABM7T564</accession>
<reference evidence="6" key="1">
    <citation type="submission" date="2021-07" db="EMBL/GenBank/DDBJ databases">
        <title>Complete genome sequencing of a Clostridium isolate.</title>
        <authorList>
            <person name="Ueki A."/>
            <person name="Tonouchi A."/>
        </authorList>
    </citation>
    <scope>NUCLEOTIDE SEQUENCE [LARGE SCALE GENOMIC DNA]</scope>
    <source>
        <strain evidence="6">C5S11</strain>
    </source>
</reference>
<dbReference type="InterPro" id="IPR003439">
    <property type="entry name" value="ABC_transporter-like_ATP-bd"/>
</dbReference>
<keyword evidence="6" id="KW-1185">Reference proteome</keyword>
<dbReference type="GO" id="GO:0005524">
    <property type="term" value="F:ATP binding"/>
    <property type="evidence" value="ECO:0007669"/>
    <property type="project" value="UniProtKB-KW"/>
</dbReference>
<dbReference type="SUPFAM" id="SSF52540">
    <property type="entry name" value="P-loop containing nucleoside triphosphate hydrolases"/>
    <property type="match status" value="1"/>
</dbReference>
<dbReference type="SMART" id="SM00382">
    <property type="entry name" value="AAA"/>
    <property type="match status" value="1"/>
</dbReference>
<sequence>MESIVLKYENISKKYNGHTILDNINLSVMKGEAIVLVGENGCGKSTLIKILSGLTKPSGGTIRTSLNTKLGLIPDHFEKINLSIPKFMMHMQAMEGNGNKPEILQKYYHDFYLENMLDTPMKYLSKGTLQKVAVIQALISNKDVLFMDEPLSGQDTMSQCNFIEEMRRRKEDGMAIVMACHEANLIEELADRILQLKNGKLVDGTEYIYGHQKPRCIFLVQYKDERFNITDLIQDYTKAEEKITISKCGEMCKIEADKEYSKQLFQLFLTEDVHIIKYEEIMELC</sequence>
<dbReference type="Pfam" id="PF00005">
    <property type="entry name" value="ABC_tran"/>
    <property type="match status" value="1"/>
</dbReference>
<keyword evidence="1" id="KW-0813">Transport</keyword>
<gene>
    <name evidence="5" type="ORF">psyc5s11_25290</name>
</gene>
<dbReference type="Proteomes" id="UP000824633">
    <property type="component" value="Chromosome"/>
</dbReference>
<dbReference type="InterPro" id="IPR051782">
    <property type="entry name" value="ABC_Transporter_VariousFunc"/>
</dbReference>
<dbReference type="EMBL" id="AP024849">
    <property type="protein sequence ID" value="BCZ46462.1"/>
    <property type="molecule type" value="Genomic_DNA"/>
</dbReference>
<dbReference type="CDD" id="cd03230">
    <property type="entry name" value="ABC_DR_subfamily_A"/>
    <property type="match status" value="1"/>
</dbReference>